<dbReference type="EMBL" id="FOSP01000027">
    <property type="protein sequence ID" value="SFL02834.1"/>
    <property type="molecule type" value="Genomic_DNA"/>
</dbReference>
<feature type="transmembrane region" description="Helical" evidence="1">
    <location>
        <begin position="49"/>
        <end position="71"/>
    </location>
</feature>
<accession>A0A1I4EAJ1</accession>
<keyword evidence="1" id="KW-0812">Transmembrane</keyword>
<organism evidence="2 3">
    <name type="scientific">Nitrosomonas aestuarii</name>
    <dbReference type="NCBI Taxonomy" id="52441"/>
    <lineage>
        <taxon>Bacteria</taxon>
        <taxon>Pseudomonadati</taxon>
        <taxon>Pseudomonadota</taxon>
        <taxon>Betaproteobacteria</taxon>
        <taxon>Nitrosomonadales</taxon>
        <taxon>Nitrosomonadaceae</taxon>
        <taxon>Nitrosomonas</taxon>
    </lineage>
</organism>
<protein>
    <submittedName>
        <fullName evidence="2">Uncharacterized protein</fullName>
    </submittedName>
</protein>
<dbReference type="AlphaFoldDB" id="A0A1I4EAJ1"/>
<proteinExistence type="predicted"/>
<dbReference type="OrthoDB" id="8550611at2"/>
<feature type="transmembrane region" description="Helical" evidence="1">
    <location>
        <begin position="18"/>
        <end position="37"/>
    </location>
</feature>
<sequence length="79" mass="9011">MLSWLDDQFNNKRLFRRLLVINCCALVWAATFWSFGYAYRDTSLPGFEIAAVITAIQAPITLLVGFCSKLYTVSIEKNN</sequence>
<dbReference type="RefSeq" id="WP_090701532.1">
    <property type="nucleotide sequence ID" value="NZ_FOSP01000027.1"/>
</dbReference>
<evidence type="ECO:0000313" key="2">
    <source>
        <dbReference type="EMBL" id="SFL02834.1"/>
    </source>
</evidence>
<dbReference type="STRING" id="52441.SAMN05216302_10278"/>
<keyword evidence="1" id="KW-1133">Transmembrane helix</keyword>
<keyword evidence="3" id="KW-1185">Reference proteome</keyword>
<reference evidence="3" key="1">
    <citation type="submission" date="2016-10" db="EMBL/GenBank/DDBJ databases">
        <authorList>
            <person name="Varghese N."/>
            <person name="Submissions S."/>
        </authorList>
    </citation>
    <scope>NUCLEOTIDE SEQUENCE [LARGE SCALE GENOMIC DNA]</scope>
    <source>
        <strain evidence="3">Nm69</strain>
    </source>
</reference>
<keyword evidence="1" id="KW-0472">Membrane</keyword>
<evidence type="ECO:0000313" key="3">
    <source>
        <dbReference type="Proteomes" id="UP000199533"/>
    </source>
</evidence>
<name>A0A1I4EAJ1_9PROT</name>
<evidence type="ECO:0000256" key="1">
    <source>
        <dbReference type="SAM" id="Phobius"/>
    </source>
</evidence>
<gene>
    <name evidence="2" type="ORF">SAMN05216302_10278</name>
</gene>
<dbReference type="Proteomes" id="UP000199533">
    <property type="component" value="Unassembled WGS sequence"/>
</dbReference>